<accession>A0A918XSD4</accession>
<protein>
    <recommendedName>
        <fullName evidence="3">Tetratricopeptide repeat protein</fullName>
    </recommendedName>
</protein>
<dbReference type="EMBL" id="BMZS01000004">
    <property type="protein sequence ID" value="GHD49975.1"/>
    <property type="molecule type" value="Genomic_DNA"/>
</dbReference>
<dbReference type="InterPro" id="IPR006813">
    <property type="entry name" value="Glyco_trans_17"/>
</dbReference>
<reference evidence="1" key="1">
    <citation type="journal article" date="2014" name="Int. J. Syst. Evol. Microbiol.">
        <title>Complete genome sequence of Corynebacterium casei LMG S-19264T (=DSM 44701T), isolated from a smear-ripened cheese.</title>
        <authorList>
            <consortium name="US DOE Joint Genome Institute (JGI-PGF)"/>
            <person name="Walter F."/>
            <person name="Albersmeier A."/>
            <person name="Kalinowski J."/>
            <person name="Ruckert C."/>
        </authorList>
    </citation>
    <scope>NUCLEOTIDE SEQUENCE</scope>
    <source>
        <strain evidence="1">KCTC 42651</strain>
    </source>
</reference>
<organism evidence="1 2">
    <name type="scientific">Thalassobaculum fulvum</name>
    <dbReference type="NCBI Taxonomy" id="1633335"/>
    <lineage>
        <taxon>Bacteria</taxon>
        <taxon>Pseudomonadati</taxon>
        <taxon>Pseudomonadota</taxon>
        <taxon>Alphaproteobacteria</taxon>
        <taxon>Rhodospirillales</taxon>
        <taxon>Thalassobaculaceae</taxon>
        <taxon>Thalassobaculum</taxon>
    </lineage>
</organism>
<name>A0A918XSD4_9PROT</name>
<evidence type="ECO:0000313" key="1">
    <source>
        <dbReference type="EMBL" id="GHD49975.1"/>
    </source>
</evidence>
<dbReference type="Gene3D" id="1.25.40.10">
    <property type="entry name" value="Tetratricopeptide repeat domain"/>
    <property type="match status" value="1"/>
</dbReference>
<evidence type="ECO:0008006" key="3">
    <source>
        <dbReference type="Google" id="ProtNLM"/>
    </source>
</evidence>
<keyword evidence="2" id="KW-1185">Reference proteome</keyword>
<reference evidence="1" key="2">
    <citation type="submission" date="2020-09" db="EMBL/GenBank/DDBJ databases">
        <authorList>
            <person name="Sun Q."/>
            <person name="Kim S."/>
        </authorList>
    </citation>
    <scope>NUCLEOTIDE SEQUENCE</scope>
    <source>
        <strain evidence="1">KCTC 42651</strain>
    </source>
</reference>
<dbReference type="GO" id="GO:0006044">
    <property type="term" value="P:N-acetylglucosamine metabolic process"/>
    <property type="evidence" value="ECO:0007669"/>
    <property type="project" value="TreeGrafter"/>
</dbReference>
<dbReference type="GO" id="GO:0003830">
    <property type="term" value="F:beta-1,4-mannosylglycoprotein 4-beta-N-acetylglucosaminyltransferase activity"/>
    <property type="evidence" value="ECO:0007669"/>
    <property type="project" value="InterPro"/>
</dbReference>
<sequence length="574" mass="65186">MIDASECVGEFMWALEKGDFAEADAALAKARRMSPADVDQVLRAFGRYCEDPEEPSWKMMTRLANSALQAGFRRMAELALERLTDWPVGLPQVYGEAVQLSLACARLDLAAVYLRKLNRDFADHPATAVAAARFREARAVFLRVAAQGEPEDAAASGPASDPRADLGEALLRAGRPAQALDACRALADEPAGDRRVWGLVGEAYQAMGEHGMAAQAYRRVLSSDGWETGIRWVERLGDAHLADGNPHVAVRCFGYCSFRNTHDIRVRRKLARATGRIWRSRLVAEPWERRDGPPRYFDCFMFNGEVDLARMRFAELWDHVDKFVVVEAAETFTGNKKPLMFEENIERFQEFRDKIIHVVVDSFPACCEYPWAKDFYQRDAMVRGLDGLAADNDFVVIADADELWRWDVVRRFEGDVATMRMRMAKNFLNYQSVGSGRANRDTAAIARFRLVREHGASAVRFNLARQRRKDLGIWLDDAGWHFHALGDEHFIQYKFSSYAHREHHNKPDLVQIERVRARLDRLRAGDHEEGWAAVPPGPFFPASVQRDAESYDNMMLPSDEGTISEWIRRLSVNV</sequence>
<proteinExistence type="predicted"/>
<gene>
    <name evidence="1" type="ORF">GCM10017083_23030</name>
</gene>
<dbReference type="Pfam" id="PF04724">
    <property type="entry name" value="Glyco_transf_17"/>
    <property type="match status" value="1"/>
</dbReference>
<dbReference type="InterPro" id="IPR011990">
    <property type="entry name" value="TPR-like_helical_dom_sf"/>
</dbReference>
<dbReference type="PANTHER" id="PTHR12224">
    <property type="entry name" value="BETA-1,4-MANNOSYL-GLYCOPROTEIN BETA-1,4-N-ACETYLGLUCOSAMINYL-TRANSFERASE"/>
    <property type="match status" value="1"/>
</dbReference>
<dbReference type="GO" id="GO:0016020">
    <property type="term" value="C:membrane"/>
    <property type="evidence" value="ECO:0007669"/>
    <property type="project" value="InterPro"/>
</dbReference>
<dbReference type="Proteomes" id="UP000630353">
    <property type="component" value="Unassembled WGS sequence"/>
</dbReference>
<evidence type="ECO:0000313" key="2">
    <source>
        <dbReference type="Proteomes" id="UP000630353"/>
    </source>
</evidence>
<dbReference type="RefSeq" id="WP_189989500.1">
    <property type="nucleotide sequence ID" value="NZ_BMZS01000004.1"/>
</dbReference>
<dbReference type="AlphaFoldDB" id="A0A918XSD4"/>
<dbReference type="PANTHER" id="PTHR12224:SF0">
    <property type="entry name" value="BETA-1,4-MANNOSYL-GLYCOPROTEIN 4-BETA-N-ACETYLGLUCOSAMINYLTRANSFERASE"/>
    <property type="match status" value="1"/>
</dbReference>
<dbReference type="SUPFAM" id="SSF48452">
    <property type="entry name" value="TPR-like"/>
    <property type="match status" value="1"/>
</dbReference>
<comment type="caution">
    <text evidence="1">The sequence shown here is derived from an EMBL/GenBank/DDBJ whole genome shotgun (WGS) entry which is preliminary data.</text>
</comment>